<keyword evidence="1" id="KW-1133">Transmembrane helix</keyword>
<dbReference type="RefSeq" id="WP_120183273.1">
    <property type="nucleotide sequence ID" value="NZ_MBTA01000030.1"/>
</dbReference>
<protein>
    <submittedName>
        <fullName evidence="2">DUF983 domain-containing protein</fullName>
    </submittedName>
</protein>
<dbReference type="EMBL" id="MBTA01000030">
    <property type="protein sequence ID" value="RKD12448.1"/>
    <property type="molecule type" value="Genomic_DNA"/>
</dbReference>
<reference evidence="2 3" key="1">
    <citation type="submission" date="2016-07" db="EMBL/GenBank/DDBJ databases">
        <title>Genome of Pelobium manganitolerans.</title>
        <authorList>
            <person name="Wu S."/>
            <person name="Wang G."/>
        </authorList>
    </citation>
    <scope>NUCLEOTIDE SEQUENCE [LARGE SCALE GENOMIC DNA]</scope>
    <source>
        <strain evidence="2 3">YS-25</strain>
    </source>
</reference>
<dbReference type="OrthoDB" id="9790326at2"/>
<dbReference type="InterPro" id="IPR009325">
    <property type="entry name" value="DUF983"/>
</dbReference>
<organism evidence="2 3">
    <name type="scientific">Pelobium manganitolerans</name>
    <dbReference type="NCBI Taxonomy" id="1842495"/>
    <lineage>
        <taxon>Bacteria</taxon>
        <taxon>Pseudomonadati</taxon>
        <taxon>Bacteroidota</taxon>
        <taxon>Sphingobacteriia</taxon>
        <taxon>Sphingobacteriales</taxon>
        <taxon>Sphingobacteriaceae</taxon>
        <taxon>Pelobium</taxon>
    </lineage>
</organism>
<feature type="transmembrane region" description="Helical" evidence="1">
    <location>
        <begin position="52"/>
        <end position="80"/>
    </location>
</feature>
<comment type="caution">
    <text evidence="2">The sequence shown here is derived from an EMBL/GenBank/DDBJ whole genome shotgun (WGS) entry which is preliminary data.</text>
</comment>
<keyword evidence="3" id="KW-1185">Reference proteome</keyword>
<evidence type="ECO:0000256" key="1">
    <source>
        <dbReference type="SAM" id="Phobius"/>
    </source>
</evidence>
<keyword evidence="1" id="KW-0472">Membrane</keyword>
<name>A0A419S1S9_9SPHI</name>
<dbReference type="Pfam" id="PF06170">
    <property type="entry name" value="DUF983"/>
    <property type="match status" value="1"/>
</dbReference>
<gene>
    <name evidence="2" type="ORF">BCY91_12445</name>
</gene>
<dbReference type="AlphaFoldDB" id="A0A419S1S9"/>
<accession>A0A419S1S9</accession>
<proteinExistence type="predicted"/>
<keyword evidence="1" id="KW-0812">Transmembrane</keyword>
<evidence type="ECO:0000313" key="2">
    <source>
        <dbReference type="EMBL" id="RKD12448.1"/>
    </source>
</evidence>
<dbReference type="Proteomes" id="UP000283433">
    <property type="component" value="Unassembled WGS sequence"/>
</dbReference>
<sequence>MAHTSKFQAIVNAKCPRCRRGDMFKNSMYGFSSQKMHDNCPKCGLKYELEPGYFYAAMYVGYAINVALSVGVGILTYLLTNETESPWIYVTTVFLAALILAPANFRYSRVLLLHVMSPKIKYIPAYDHD</sequence>
<feature type="transmembrane region" description="Helical" evidence="1">
    <location>
        <begin position="86"/>
        <end position="107"/>
    </location>
</feature>
<evidence type="ECO:0000313" key="3">
    <source>
        <dbReference type="Proteomes" id="UP000283433"/>
    </source>
</evidence>